<comment type="caution">
    <text evidence="2">The sequence shown here is derived from an EMBL/GenBank/DDBJ whole genome shotgun (WGS) entry which is preliminary data.</text>
</comment>
<gene>
    <name evidence="2" type="ORF">GCM10020369_54120</name>
</gene>
<accession>A0ABP6T3R5</accession>
<feature type="region of interest" description="Disordered" evidence="1">
    <location>
        <begin position="208"/>
        <end position="230"/>
    </location>
</feature>
<dbReference type="RefSeq" id="WP_345731035.1">
    <property type="nucleotide sequence ID" value="NZ_BAAAYN010000038.1"/>
</dbReference>
<evidence type="ECO:0000313" key="2">
    <source>
        <dbReference type="EMBL" id="GAA3392444.1"/>
    </source>
</evidence>
<reference evidence="3" key="1">
    <citation type="journal article" date="2019" name="Int. J. Syst. Evol. Microbiol.">
        <title>The Global Catalogue of Microorganisms (GCM) 10K type strain sequencing project: providing services to taxonomists for standard genome sequencing and annotation.</title>
        <authorList>
            <consortium name="The Broad Institute Genomics Platform"/>
            <consortium name="The Broad Institute Genome Sequencing Center for Infectious Disease"/>
            <person name="Wu L."/>
            <person name="Ma J."/>
        </authorList>
    </citation>
    <scope>NUCLEOTIDE SEQUENCE [LARGE SCALE GENOMIC DNA]</scope>
    <source>
        <strain evidence="3">JCM 9458</strain>
    </source>
</reference>
<dbReference type="Proteomes" id="UP001501676">
    <property type="component" value="Unassembled WGS sequence"/>
</dbReference>
<evidence type="ECO:0000256" key="1">
    <source>
        <dbReference type="SAM" id="MobiDB-lite"/>
    </source>
</evidence>
<evidence type="ECO:0000313" key="3">
    <source>
        <dbReference type="Proteomes" id="UP001501676"/>
    </source>
</evidence>
<dbReference type="EMBL" id="BAAAYN010000038">
    <property type="protein sequence ID" value="GAA3392444.1"/>
    <property type="molecule type" value="Genomic_DNA"/>
</dbReference>
<organism evidence="2 3">
    <name type="scientific">Cryptosporangium minutisporangium</name>
    <dbReference type="NCBI Taxonomy" id="113569"/>
    <lineage>
        <taxon>Bacteria</taxon>
        <taxon>Bacillati</taxon>
        <taxon>Actinomycetota</taxon>
        <taxon>Actinomycetes</taxon>
        <taxon>Cryptosporangiales</taxon>
        <taxon>Cryptosporangiaceae</taxon>
        <taxon>Cryptosporangium</taxon>
    </lineage>
</organism>
<keyword evidence="3" id="KW-1185">Reference proteome</keyword>
<feature type="compositionally biased region" description="Polar residues" evidence="1">
    <location>
        <begin position="216"/>
        <end position="230"/>
    </location>
</feature>
<sequence>MSKLRARTPDEAYLFVELVAGGEEPVDLYRLTEMVLDDNRPVLRVKGRHAGRHHDFEITMPPVSQKAALRGELYGCGHTPSTLIDAGQWRAVELWACSIIEQLLEQSGGRGLDPTALGAVAAHVDAAYSALAEIDKFLPEGDAEIPDDAFWTADGIAIRGSQPGAFRRERLVADEANYRSMGEELATLQAQVGHDAGHSAAYVIGHDAEPPVATPGGSTSTATYSSLPQK</sequence>
<protein>
    <submittedName>
        <fullName evidence="2">Uncharacterized protein</fullName>
    </submittedName>
</protein>
<name>A0ABP6T3R5_9ACTN</name>
<proteinExistence type="predicted"/>